<gene>
    <name evidence="2" type="ORF">F511_11884</name>
</gene>
<evidence type="ECO:0000256" key="1">
    <source>
        <dbReference type="SAM" id="MobiDB-lite"/>
    </source>
</evidence>
<dbReference type="OrthoDB" id="1751168at2759"/>
<feature type="compositionally biased region" description="Gly residues" evidence="1">
    <location>
        <begin position="432"/>
        <end position="443"/>
    </location>
</feature>
<protein>
    <submittedName>
        <fullName evidence="2">Uncharacterized protein</fullName>
    </submittedName>
</protein>
<sequence>MTKEIFIETFGLPTEGVTSFLDVPKETVVEMRNRFSGSDVPFRAPIEKREMKMEFWLLHDIVAKALCAKAGSFDMVTSEKFDLMVAISAGFKIDLEESVKLHPQEVLTNKSVQTYIKKNLDVKPTGETSKHTKDTASGTEGGQSNITKPMDMQVETQVEKKNKTAASKKNKAEEPAVGKKKKKEKAKKVVKQQLVEAEGQTASVRVDAQLANLWRWDPDPPPPIPTASTKSTFWTSSDEDLCALAGLKERRAKRKQVVESLDSEAEATVSAASVRITTKLRTKRMKQMKLTVDQQDESQPSQISEYKLGKTRCQLMVRHQLVMSLLVVAQKGMREQLLIKKYIILDEQEMSTGRFPEGETFEIADWVGKGDGIDKEETHPRIPALEFSTQDEQEQAAARKATQPDVQIQIVNQLVELVNHLKDTGDAKKGEGGQSRGSEGGQGPNRQGEGPSSTRGKRTKL</sequence>
<name>A0A2Z7DHD1_9LAMI</name>
<feature type="region of interest" description="Disordered" evidence="1">
    <location>
        <begin position="422"/>
        <end position="461"/>
    </location>
</feature>
<accession>A0A2Z7DHD1</accession>
<feature type="compositionally biased region" description="Polar residues" evidence="1">
    <location>
        <begin position="135"/>
        <end position="147"/>
    </location>
</feature>
<keyword evidence="3" id="KW-1185">Reference proteome</keyword>
<feature type="region of interest" description="Disordered" evidence="1">
    <location>
        <begin position="383"/>
        <end position="403"/>
    </location>
</feature>
<dbReference type="Proteomes" id="UP000250235">
    <property type="component" value="Unassembled WGS sequence"/>
</dbReference>
<reference evidence="2 3" key="1">
    <citation type="journal article" date="2015" name="Proc. Natl. Acad. Sci. U.S.A.">
        <title>The resurrection genome of Boea hygrometrica: A blueprint for survival of dehydration.</title>
        <authorList>
            <person name="Xiao L."/>
            <person name="Yang G."/>
            <person name="Zhang L."/>
            <person name="Yang X."/>
            <person name="Zhao S."/>
            <person name="Ji Z."/>
            <person name="Zhou Q."/>
            <person name="Hu M."/>
            <person name="Wang Y."/>
            <person name="Chen M."/>
            <person name="Xu Y."/>
            <person name="Jin H."/>
            <person name="Xiao X."/>
            <person name="Hu G."/>
            <person name="Bao F."/>
            <person name="Hu Y."/>
            <person name="Wan P."/>
            <person name="Li L."/>
            <person name="Deng X."/>
            <person name="Kuang T."/>
            <person name="Xiang C."/>
            <person name="Zhu J.K."/>
            <person name="Oliver M.J."/>
            <person name="He Y."/>
        </authorList>
    </citation>
    <scope>NUCLEOTIDE SEQUENCE [LARGE SCALE GENOMIC DNA]</scope>
    <source>
        <strain evidence="3">cv. XS01</strain>
    </source>
</reference>
<feature type="compositionally biased region" description="Basic and acidic residues" evidence="1">
    <location>
        <begin position="422"/>
        <end position="431"/>
    </location>
</feature>
<feature type="region of interest" description="Disordered" evidence="1">
    <location>
        <begin position="123"/>
        <end position="186"/>
    </location>
</feature>
<organism evidence="2 3">
    <name type="scientific">Dorcoceras hygrometricum</name>
    <dbReference type="NCBI Taxonomy" id="472368"/>
    <lineage>
        <taxon>Eukaryota</taxon>
        <taxon>Viridiplantae</taxon>
        <taxon>Streptophyta</taxon>
        <taxon>Embryophyta</taxon>
        <taxon>Tracheophyta</taxon>
        <taxon>Spermatophyta</taxon>
        <taxon>Magnoliopsida</taxon>
        <taxon>eudicotyledons</taxon>
        <taxon>Gunneridae</taxon>
        <taxon>Pentapetalae</taxon>
        <taxon>asterids</taxon>
        <taxon>lamiids</taxon>
        <taxon>Lamiales</taxon>
        <taxon>Gesneriaceae</taxon>
        <taxon>Didymocarpoideae</taxon>
        <taxon>Trichosporeae</taxon>
        <taxon>Loxocarpinae</taxon>
        <taxon>Dorcoceras</taxon>
    </lineage>
</organism>
<proteinExistence type="predicted"/>
<evidence type="ECO:0000313" key="2">
    <source>
        <dbReference type="EMBL" id="KZV58592.1"/>
    </source>
</evidence>
<dbReference type="AlphaFoldDB" id="A0A2Z7DHD1"/>
<evidence type="ECO:0000313" key="3">
    <source>
        <dbReference type="Proteomes" id="UP000250235"/>
    </source>
</evidence>
<dbReference type="EMBL" id="KQ986637">
    <property type="protein sequence ID" value="KZV58592.1"/>
    <property type="molecule type" value="Genomic_DNA"/>
</dbReference>